<proteinExistence type="predicted"/>
<keyword evidence="3" id="KW-1185">Reference proteome</keyword>
<dbReference type="Proteomes" id="UP000037848">
    <property type="component" value="Unassembled WGS sequence"/>
</dbReference>
<evidence type="ECO:0000313" key="3">
    <source>
        <dbReference type="Proteomes" id="UP000037848"/>
    </source>
</evidence>
<protein>
    <submittedName>
        <fullName evidence="2">Uncharacterized protein</fullName>
    </submittedName>
</protein>
<feature type="signal peptide" evidence="1">
    <location>
        <begin position="1"/>
        <end position="19"/>
    </location>
</feature>
<gene>
    <name evidence="2" type="ORF">ADS77_05040</name>
</gene>
<dbReference type="AlphaFoldDB" id="A0A0N0M0Z8"/>
<comment type="caution">
    <text evidence="2">The sequence shown here is derived from an EMBL/GenBank/DDBJ whole genome shotgun (WGS) entry which is preliminary data.</text>
</comment>
<dbReference type="OrthoDB" id="6315974at2"/>
<dbReference type="RefSeq" id="WP_054453240.1">
    <property type="nucleotide sequence ID" value="NZ_LHPH01000004.1"/>
</dbReference>
<dbReference type="PATRIC" id="fig|187330.3.peg.2769"/>
<reference evidence="2 3" key="1">
    <citation type="submission" date="2015-08" db="EMBL/GenBank/DDBJ databases">
        <title>Draft Genome Sequence of Pseudoalteromonas porphyrae UCD-SED14.</title>
        <authorList>
            <person name="Coil D.A."/>
            <person name="Jospin G."/>
            <person name="Lee R.D."/>
            <person name="Eisen J.A."/>
        </authorList>
    </citation>
    <scope>NUCLEOTIDE SEQUENCE [LARGE SCALE GENOMIC DNA]</scope>
    <source>
        <strain evidence="2 3">UCD-SED14</strain>
    </source>
</reference>
<name>A0A0N0M0Z8_9GAMM</name>
<accession>A0A0N0M0Z8</accession>
<organism evidence="2 3">
    <name type="scientific">Pseudoalteromonas porphyrae</name>
    <dbReference type="NCBI Taxonomy" id="187330"/>
    <lineage>
        <taxon>Bacteria</taxon>
        <taxon>Pseudomonadati</taxon>
        <taxon>Pseudomonadota</taxon>
        <taxon>Gammaproteobacteria</taxon>
        <taxon>Alteromonadales</taxon>
        <taxon>Pseudoalteromonadaceae</taxon>
        <taxon>Pseudoalteromonas</taxon>
    </lineage>
</organism>
<dbReference type="EMBL" id="LHPH01000004">
    <property type="protein sequence ID" value="KPH64641.1"/>
    <property type="molecule type" value="Genomic_DNA"/>
</dbReference>
<evidence type="ECO:0000313" key="2">
    <source>
        <dbReference type="EMBL" id="KPH64641.1"/>
    </source>
</evidence>
<evidence type="ECO:0000256" key="1">
    <source>
        <dbReference type="SAM" id="SignalP"/>
    </source>
</evidence>
<sequence>MQKSLAAFLFLIFSLPSIACGDEKQSEDVPFAQFDEKYQLENLRLYKILAPEKHGDSYLTSVYMYKKNEQHISVEFTNAFFYPGYKEAGIVVHPDLVNTYDIYLNYSTTETGGLVMCGGNSIKLNISELLGVKSPPKVIPPPPKPRDFDN</sequence>
<feature type="chain" id="PRO_5005855270" evidence="1">
    <location>
        <begin position="20"/>
        <end position="150"/>
    </location>
</feature>
<keyword evidence="1" id="KW-0732">Signal</keyword>